<protein>
    <submittedName>
        <fullName evidence="1">Uncharacterized protein</fullName>
    </submittedName>
</protein>
<accession>A0A2I1P904</accession>
<gene>
    <name evidence="1" type="ORF">CYJ76_09675</name>
</gene>
<dbReference type="EMBL" id="PKIZ01000019">
    <property type="protein sequence ID" value="PKZ41091.1"/>
    <property type="molecule type" value="Genomic_DNA"/>
</dbReference>
<sequence>MPTNGDSGGMVPYIIMGTTDTTGAASYDQTTPVAQTWDNDGTGAYECDPAAATTPYGVGDTITITITENLGTYYGDTPVETSETEPGPAAWPDVIVRDSGMYDLSGYNGQVVTSGAAYGAYNGTNCWTWTITMLQDIRACGSDPVTFDLRFKSQGLTADGQQRLSQYTITVTSPWGTVTQEIPAQS</sequence>
<keyword evidence="2" id="KW-1185">Reference proteome</keyword>
<evidence type="ECO:0000313" key="2">
    <source>
        <dbReference type="Proteomes" id="UP000234206"/>
    </source>
</evidence>
<proteinExistence type="predicted"/>
<dbReference type="Proteomes" id="UP000234206">
    <property type="component" value="Unassembled WGS sequence"/>
</dbReference>
<evidence type="ECO:0000313" key="1">
    <source>
        <dbReference type="EMBL" id="PKZ41091.1"/>
    </source>
</evidence>
<dbReference type="AlphaFoldDB" id="A0A2I1P904"/>
<organism evidence="1 2">
    <name type="scientific">Kytococcus schroeteri</name>
    <dbReference type="NCBI Taxonomy" id="138300"/>
    <lineage>
        <taxon>Bacteria</taxon>
        <taxon>Bacillati</taxon>
        <taxon>Actinomycetota</taxon>
        <taxon>Actinomycetes</taxon>
        <taxon>Micrococcales</taxon>
        <taxon>Kytococcaceae</taxon>
        <taxon>Kytococcus</taxon>
    </lineage>
</organism>
<name>A0A2I1P904_9MICO</name>
<reference evidence="1 2" key="1">
    <citation type="submission" date="2017-12" db="EMBL/GenBank/DDBJ databases">
        <title>Phylogenetic diversity of female urinary microbiome.</title>
        <authorList>
            <person name="Thomas-White K."/>
            <person name="Wolfe A.J."/>
        </authorList>
    </citation>
    <scope>NUCLEOTIDE SEQUENCE [LARGE SCALE GENOMIC DNA]</scope>
    <source>
        <strain evidence="1 2">UMB1298</strain>
    </source>
</reference>
<comment type="caution">
    <text evidence="1">The sequence shown here is derived from an EMBL/GenBank/DDBJ whole genome shotgun (WGS) entry which is preliminary data.</text>
</comment>